<evidence type="ECO:0000313" key="2">
    <source>
        <dbReference type="Proteomes" id="UP000819052"/>
    </source>
</evidence>
<reference evidence="1 2" key="1">
    <citation type="submission" date="2019-09" db="EMBL/GenBank/DDBJ databases">
        <title>Taxonomy of Antarctic Massilia spp.: description of Massilia rubra sp. nov., Massilia aquatica sp. nov., Massilia mucilaginosa sp. nov., Massilia frigida sp. nov. isolated from streams, lakes and regoliths.</title>
        <authorList>
            <person name="Holochova P."/>
            <person name="Sedlacek I."/>
            <person name="Kralova S."/>
            <person name="Maslanova I."/>
            <person name="Busse H.-J."/>
            <person name="Stankova E."/>
            <person name="Vrbovska V."/>
            <person name="Kovarovic V."/>
            <person name="Bartak M."/>
            <person name="Svec P."/>
            <person name="Pantucek R."/>
        </authorList>
    </citation>
    <scope>NUCLEOTIDE SEQUENCE [LARGE SCALE GENOMIC DNA]</scope>
    <source>
        <strain evidence="1 2">CCM 8693</strain>
    </source>
</reference>
<name>A0ABX0M7G8_9BURK</name>
<dbReference type="EMBL" id="VVIW01000017">
    <property type="protein sequence ID" value="NHZ43138.1"/>
    <property type="molecule type" value="Genomic_DNA"/>
</dbReference>
<gene>
    <name evidence="1" type="ORF">F1609_23605</name>
</gene>
<sequence>MLASTWFANGGAGMTSTAAAGAAGPASPPQADQARQTLNVAENNVIGSPGWFLSVATFKARDYETI</sequence>
<comment type="caution">
    <text evidence="1">The sequence shown here is derived from an EMBL/GenBank/DDBJ whole genome shotgun (WGS) entry which is preliminary data.</text>
</comment>
<proteinExistence type="predicted"/>
<evidence type="ECO:0000313" key="1">
    <source>
        <dbReference type="EMBL" id="NHZ43138.1"/>
    </source>
</evidence>
<accession>A0ABX0M7G8</accession>
<protein>
    <submittedName>
        <fullName evidence="1">Uncharacterized protein</fullName>
    </submittedName>
</protein>
<keyword evidence="2" id="KW-1185">Reference proteome</keyword>
<organism evidence="1 2">
    <name type="scientific">Massilia aquatica</name>
    <dbReference type="NCBI Taxonomy" id="2609000"/>
    <lineage>
        <taxon>Bacteria</taxon>
        <taxon>Pseudomonadati</taxon>
        <taxon>Pseudomonadota</taxon>
        <taxon>Betaproteobacteria</taxon>
        <taxon>Burkholderiales</taxon>
        <taxon>Oxalobacteraceae</taxon>
        <taxon>Telluria group</taxon>
        <taxon>Massilia</taxon>
    </lineage>
</organism>
<dbReference type="Proteomes" id="UP000819052">
    <property type="component" value="Unassembled WGS sequence"/>
</dbReference>